<sequence>MFGSRLRISSSPLFVSIRRIAFFNKATPEQVAMVKKAFDPLSVDAPGVGKVFFERLFELYPGSQKYFQHLGSTDEELFANPVFQHHCTKVILSVGTMIDNYTQTTAEKTKSCLRNWQRFTPNGKFPPSKHLTSSIHLWTFFTWNHIQPWRKHG</sequence>
<keyword evidence="1" id="KW-0408">Iron</keyword>
<proteinExistence type="inferred from homology"/>
<dbReference type="Gene3D" id="1.10.490.10">
    <property type="entry name" value="Globins"/>
    <property type="match status" value="1"/>
</dbReference>
<reference evidence="3" key="1">
    <citation type="submission" date="2014-09" db="EMBL/GenBank/DDBJ databases">
        <authorList>
            <person name="Magalhaes I.L.F."/>
            <person name="Oliveira U."/>
            <person name="Santos F.R."/>
            <person name="Vidigal T.H.D.A."/>
            <person name="Brescovit A.D."/>
            <person name="Santos A.J."/>
        </authorList>
    </citation>
    <scope>NUCLEOTIDE SEQUENCE</scope>
</reference>
<dbReference type="InterPro" id="IPR009050">
    <property type="entry name" value="Globin-like_sf"/>
</dbReference>
<dbReference type="EMBL" id="GBRD01016816">
    <property type="protein sequence ID" value="JAG49011.1"/>
    <property type="molecule type" value="Transcribed_RNA"/>
</dbReference>
<dbReference type="AlphaFoldDB" id="A0A0K8S6V4"/>
<keyword evidence="1" id="KW-0479">Metal-binding</keyword>
<keyword evidence="1" id="KW-0349">Heme</keyword>
<dbReference type="GO" id="GO:0020037">
    <property type="term" value="F:heme binding"/>
    <property type="evidence" value="ECO:0007669"/>
    <property type="project" value="InterPro"/>
</dbReference>
<keyword evidence="1" id="KW-0561">Oxygen transport</keyword>
<name>A0A0K8S6V4_LYGHE</name>
<dbReference type="InterPro" id="IPR012292">
    <property type="entry name" value="Globin/Proto"/>
</dbReference>
<dbReference type="InterPro" id="IPR000971">
    <property type="entry name" value="Globin"/>
</dbReference>
<evidence type="ECO:0000313" key="3">
    <source>
        <dbReference type="EMBL" id="JAG49011.1"/>
    </source>
</evidence>
<protein>
    <recommendedName>
        <fullName evidence="2">Globin domain-containing protein</fullName>
    </recommendedName>
</protein>
<keyword evidence="1" id="KW-0813">Transport</keyword>
<organism evidence="3">
    <name type="scientific">Lygus hesperus</name>
    <name type="common">Western plant bug</name>
    <dbReference type="NCBI Taxonomy" id="30085"/>
    <lineage>
        <taxon>Eukaryota</taxon>
        <taxon>Metazoa</taxon>
        <taxon>Ecdysozoa</taxon>
        <taxon>Arthropoda</taxon>
        <taxon>Hexapoda</taxon>
        <taxon>Insecta</taxon>
        <taxon>Pterygota</taxon>
        <taxon>Neoptera</taxon>
        <taxon>Paraneoptera</taxon>
        <taxon>Hemiptera</taxon>
        <taxon>Heteroptera</taxon>
        <taxon>Panheteroptera</taxon>
        <taxon>Cimicomorpha</taxon>
        <taxon>Miridae</taxon>
        <taxon>Mirini</taxon>
        <taxon>Lygus</taxon>
    </lineage>
</organism>
<feature type="domain" description="Globin" evidence="2">
    <location>
        <begin position="25"/>
        <end position="153"/>
    </location>
</feature>
<dbReference type="SUPFAM" id="SSF46458">
    <property type="entry name" value="Globin-like"/>
    <property type="match status" value="1"/>
</dbReference>
<dbReference type="PROSITE" id="PS01033">
    <property type="entry name" value="GLOBIN"/>
    <property type="match status" value="1"/>
</dbReference>
<dbReference type="InterPro" id="IPR044399">
    <property type="entry name" value="Mb-like_M"/>
</dbReference>
<dbReference type="GO" id="GO:0005344">
    <property type="term" value="F:oxygen carrier activity"/>
    <property type="evidence" value="ECO:0007669"/>
    <property type="project" value="UniProtKB-KW"/>
</dbReference>
<dbReference type="GO" id="GO:0019825">
    <property type="term" value="F:oxygen binding"/>
    <property type="evidence" value="ECO:0007669"/>
    <property type="project" value="InterPro"/>
</dbReference>
<dbReference type="CDD" id="cd01040">
    <property type="entry name" value="Mb-like"/>
    <property type="match status" value="1"/>
</dbReference>
<comment type="similarity">
    <text evidence="1">Belongs to the globin family.</text>
</comment>
<evidence type="ECO:0000259" key="2">
    <source>
        <dbReference type="PROSITE" id="PS01033"/>
    </source>
</evidence>
<evidence type="ECO:0000256" key="1">
    <source>
        <dbReference type="RuleBase" id="RU000356"/>
    </source>
</evidence>
<accession>A0A0K8S6V4</accession>
<dbReference type="Pfam" id="PF00042">
    <property type="entry name" value="Globin"/>
    <property type="match status" value="1"/>
</dbReference>